<evidence type="ECO:0000313" key="2">
    <source>
        <dbReference type="Proteomes" id="UP001057452"/>
    </source>
</evidence>
<dbReference type="EMBL" id="CM043798">
    <property type="protein sequence ID" value="KAI4814702.1"/>
    <property type="molecule type" value="Genomic_DNA"/>
</dbReference>
<gene>
    <name evidence="1" type="ORF">KUCAC02_003887</name>
</gene>
<reference evidence="1" key="1">
    <citation type="submission" date="2022-05" db="EMBL/GenBank/DDBJ databases">
        <title>Chromosome-level genome of Chaenocephalus aceratus.</title>
        <authorList>
            <person name="Park H."/>
        </authorList>
    </citation>
    <scope>NUCLEOTIDE SEQUENCE</scope>
    <source>
        <strain evidence="1">KU_202001</strain>
    </source>
</reference>
<dbReference type="Proteomes" id="UP001057452">
    <property type="component" value="Chromosome 14"/>
</dbReference>
<evidence type="ECO:0000313" key="1">
    <source>
        <dbReference type="EMBL" id="KAI4814702.1"/>
    </source>
</evidence>
<keyword evidence="2" id="KW-1185">Reference proteome</keyword>
<organism evidence="1 2">
    <name type="scientific">Chaenocephalus aceratus</name>
    <name type="common">Blackfin icefish</name>
    <name type="synonym">Chaenichthys aceratus</name>
    <dbReference type="NCBI Taxonomy" id="36190"/>
    <lineage>
        <taxon>Eukaryota</taxon>
        <taxon>Metazoa</taxon>
        <taxon>Chordata</taxon>
        <taxon>Craniata</taxon>
        <taxon>Vertebrata</taxon>
        <taxon>Euteleostomi</taxon>
        <taxon>Actinopterygii</taxon>
        <taxon>Neopterygii</taxon>
        <taxon>Teleostei</taxon>
        <taxon>Neoteleostei</taxon>
        <taxon>Acanthomorphata</taxon>
        <taxon>Eupercaria</taxon>
        <taxon>Perciformes</taxon>
        <taxon>Notothenioidei</taxon>
        <taxon>Channichthyidae</taxon>
        <taxon>Chaenocephalus</taxon>
    </lineage>
</organism>
<sequence length="71" mass="8107">MEAPMEHREDSQTMRNQIVWSDETKCGLNAKHHVWKSSGTAHHLANTTPTVKHGGCSFMLWDVFQQQELGD</sequence>
<protein>
    <submittedName>
        <fullName evidence="1">Uncharacterized protein</fullName>
    </submittedName>
</protein>
<proteinExistence type="predicted"/>
<name>A0ACB9WLV4_CHAAC</name>
<comment type="caution">
    <text evidence="1">The sequence shown here is derived from an EMBL/GenBank/DDBJ whole genome shotgun (WGS) entry which is preliminary data.</text>
</comment>
<accession>A0ACB9WLV4</accession>